<dbReference type="EMBL" id="BASZ01000002">
    <property type="protein sequence ID" value="GAD48373.1"/>
    <property type="molecule type" value="Genomic_DNA"/>
</dbReference>
<accession>U3A0U7</accession>
<dbReference type="AlphaFoldDB" id="U3A0U7"/>
<dbReference type="InterPro" id="IPR037401">
    <property type="entry name" value="SnoaL-like"/>
</dbReference>
<organism evidence="2 3">
    <name type="scientific">Caenibius tardaugens NBRC 16725</name>
    <dbReference type="NCBI Taxonomy" id="1219035"/>
    <lineage>
        <taxon>Bacteria</taxon>
        <taxon>Pseudomonadati</taxon>
        <taxon>Pseudomonadota</taxon>
        <taxon>Alphaproteobacteria</taxon>
        <taxon>Sphingomonadales</taxon>
        <taxon>Erythrobacteraceae</taxon>
        <taxon>Caenibius</taxon>
    </lineage>
</organism>
<dbReference type="SUPFAM" id="SSF54427">
    <property type="entry name" value="NTF2-like"/>
    <property type="match status" value="1"/>
</dbReference>
<reference evidence="2 3" key="1">
    <citation type="submission" date="2013-09" db="EMBL/GenBank/DDBJ databases">
        <title>Whole genome shotgun sequence of Novosphingobium tardaugens NBRC 16725.</title>
        <authorList>
            <person name="Isaki S."/>
            <person name="Hosoyama A."/>
            <person name="Tsuchikane K."/>
            <person name="Katsumata H."/>
            <person name="Ando Y."/>
            <person name="Yamazaki S."/>
            <person name="Fujita N."/>
        </authorList>
    </citation>
    <scope>NUCLEOTIDE SEQUENCE [LARGE SCALE GENOMIC DNA]</scope>
    <source>
        <strain evidence="2 3">NBRC 16725</strain>
    </source>
</reference>
<gene>
    <name evidence="2" type="ORF">NT2_02_04560</name>
</gene>
<name>U3A0U7_9SPHN</name>
<dbReference type="KEGG" id="ntd:EGO55_01830"/>
<dbReference type="Pfam" id="PF13577">
    <property type="entry name" value="SnoaL_4"/>
    <property type="match status" value="1"/>
</dbReference>
<dbReference type="eggNOG" id="COG5517">
    <property type="taxonomic scope" value="Bacteria"/>
</dbReference>
<comment type="caution">
    <text evidence="2">The sequence shown here is derived from an EMBL/GenBank/DDBJ whole genome shotgun (WGS) entry which is preliminary data.</text>
</comment>
<feature type="domain" description="SnoaL-like" evidence="1">
    <location>
        <begin position="4"/>
        <end position="130"/>
    </location>
</feature>
<dbReference type="RefSeq" id="WP_021689280.1">
    <property type="nucleotide sequence ID" value="NZ_BASZ01000002.1"/>
</dbReference>
<proteinExistence type="predicted"/>
<evidence type="ECO:0000259" key="1">
    <source>
        <dbReference type="Pfam" id="PF13577"/>
    </source>
</evidence>
<protein>
    <recommendedName>
        <fullName evidence="1">SnoaL-like domain-containing protein</fullName>
    </recommendedName>
</protein>
<evidence type="ECO:0000313" key="3">
    <source>
        <dbReference type="Proteomes" id="UP000016568"/>
    </source>
</evidence>
<keyword evidence="3" id="KW-1185">Reference proteome</keyword>
<dbReference type="OrthoDB" id="7851780at2"/>
<dbReference type="Proteomes" id="UP000016568">
    <property type="component" value="Unassembled WGS sequence"/>
</dbReference>
<dbReference type="Gene3D" id="3.10.450.50">
    <property type="match status" value="1"/>
</dbReference>
<sequence>MDLREVSDRLEINEILTRYCHMLDLKDWPAFRALFAENATLDFRAFGGPLGSVDDIVAFLIPVLDSLIGSEHIATTVMIDLDGDSATARSAAIVPMTSRKDDGSEYTLFNGLWYEDRLTRTAHGWRFAERVQVRAFNFNPA</sequence>
<evidence type="ECO:0000313" key="2">
    <source>
        <dbReference type="EMBL" id="GAD48373.1"/>
    </source>
</evidence>
<dbReference type="InterPro" id="IPR032710">
    <property type="entry name" value="NTF2-like_dom_sf"/>
</dbReference>